<organism evidence="9 10">
    <name type="scientific">Motilibacter deserti</name>
    <dbReference type="NCBI Taxonomy" id="2714956"/>
    <lineage>
        <taxon>Bacteria</taxon>
        <taxon>Bacillati</taxon>
        <taxon>Actinomycetota</taxon>
        <taxon>Actinomycetes</taxon>
        <taxon>Motilibacterales</taxon>
        <taxon>Motilibacteraceae</taxon>
        <taxon>Motilibacter</taxon>
    </lineage>
</organism>
<accession>A0ABX0GX98</accession>
<dbReference type="SUPFAM" id="SSF58104">
    <property type="entry name" value="Methyl-accepting chemotaxis protein (MCP) signaling domain"/>
    <property type="match status" value="1"/>
</dbReference>
<evidence type="ECO:0000256" key="4">
    <source>
        <dbReference type="ARBA" id="ARBA00029447"/>
    </source>
</evidence>
<evidence type="ECO:0000256" key="3">
    <source>
        <dbReference type="ARBA" id="ARBA00023224"/>
    </source>
</evidence>
<dbReference type="PANTHER" id="PTHR32089:SF112">
    <property type="entry name" value="LYSOZYME-LIKE PROTEIN-RELATED"/>
    <property type="match status" value="1"/>
</dbReference>
<evidence type="ECO:0000259" key="7">
    <source>
        <dbReference type="PROSITE" id="PS50111"/>
    </source>
</evidence>
<name>A0ABX0GX98_9ACTN</name>
<dbReference type="SMART" id="SM00283">
    <property type="entry name" value="MA"/>
    <property type="match status" value="1"/>
</dbReference>
<reference evidence="9 10" key="1">
    <citation type="submission" date="2020-03" db="EMBL/GenBank/DDBJ databases">
        <title>Two novel Motilibacter sp.</title>
        <authorList>
            <person name="Liu S."/>
        </authorList>
    </citation>
    <scope>NUCLEOTIDE SEQUENCE [LARGE SCALE GENOMIC DNA]</scope>
    <source>
        <strain evidence="9 10">E257</strain>
    </source>
</reference>
<sequence>MSAHPSSPSLLTRWLGNRRVATKILLAVLVAAVAALATGVVSLVKLSAVNDAGGAIYTSSFRAAEQLDALRGGVWKSRVDVLYHALKEDPEAKAEREKLLAEDDAVVDEALRGYAELGFDVDGLSDSITGYRSIRDEELLPASRAGDSAGVEAALTEIAPIVTTLMDDLTTLSRQQHESAETSAAQAQGTYESGRNTMLVVLLVGLTLAVGAAILVARQIVRPLQQVNDVLAAVADGDLTRTVGLQTRDELGAMAGALDRATTSIRETVTTMALSSEDLAGTARQISDTSRTISNDSEAVTAQATTTSATAEQVSSAIATVAAGAEEMGASIREISASASEAARVAAGAVAVAGSAQETVERLGTSSAEITTVVKLITSIAEQTNLLALNATIEAARAGEAGKGFAVVAGEVKDLAQETARATEDISRRVETIQADTAGAAAAIAEITAVIGQVNDFSTTIAAAVEEQTATTAEIGRSVAEAATGSADIASDVDSVARTSGSTLATVGSAQEASVHLGEVSAALHQQVSRFRV</sequence>
<protein>
    <submittedName>
        <fullName evidence="9">Methyl-accepting chemotaxis protein</fullName>
    </submittedName>
</protein>
<dbReference type="Gene3D" id="1.10.287.950">
    <property type="entry name" value="Methyl-accepting chemotaxis protein"/>
    <property type="match status" value="1"/>
</dbReference>
<dbReference type="SMART" id="SM00304">
    <property type="entry name" value="HAMP"/>
    <property type="match status" value="1"/>
</dbReference>
<evidence type="ECO:0000256" key="6">
    <source>
        <dbReference type="SAM" id="Phobius"/>
    </source>
</evidence>
<keyword evidence="3 5" id="KW-0807">Transducer</keyword>
<evidence type="ECO:0000256" key="1">
    <source>
        <dbReference type="ARBA" id="ARBA00022692"/>
    </source>
</evidence>
<evidence type="ECO:0000313" key="9">
    <source>
        <dbReference type="EMBL" id="NHC15442.1"/>
    </source>
</evidence>
<evidence type="ECO:0000256" key="2">
    <source>
        <dbReference type="ARBA" id="ARBA00022989"/>
    </source>
</evidence>
<evidence type="ECO:0000259" key="8">
    <source>
        <dbReference type="PROSITE" id="PS50885"/>
    </source>
</evidence>
<dbReference type="Proteomes" id="UP000800981">
    <property type="component" value="Unassembled WGS sequence"/>
</dbReference>
<comment type="caution">
    <text evidence="9">The sequence shown here is derived from an EMBL/GenBank/DDBJ whole genome shotgun (WGS) entry which is preliminary data.</text>
</comment>
<keyword evidence="1 6" id="KW-0812">Transmembrane</keyword>
<dbReference type="PANTHER" id="PTHR32089">
    <property type="entry name" value="METHYL-ACCEPTING CHEMOTAXIS PROTEIN MCPB"/>
    <property type="match status" value="1"/>
</dbReference>
<feature type="transmembrane region" description="Helical" evidence="6">
    <location>
        <begin position="20"/>
        <end position="44"/>
    </location>
</feature>
<dbReference type="PRINTS" id="PR00260">
    <property type="entry name" value="CHEMTRNSDUCR"/>
</dbReference>
<keyword evidence="2 6" id="KW-1133">Transmembrane helix</keyword>
<keyword evidence="10" id="KW-1185">Reference proteome</keyword>
<dbReference type="PROSITE" id="PS50111">
    <property type="entry name" value="CHEMOTAXIS_TRANSDUC_2"/>
    <property type="match status" value="1"/>
</dbReference>
<dbReference type="EMBL" id="JAANNP010000030">
    <property type="protein sequence ID" value="NHC15442.1"/>
    <property type="molecule type" value="Genomic_DNA"/>
</dbReference>
<dbReference type="Pfam" id="PF00015">
    <property type="entry name" value="MCPsignal"/>
    <property type="match status" value="1"/>
</dbReference>
<dbReference type="RefSeq" id="WP_166283846.1">
    <property type="nucleotide sequence ID" value="NZ_JAANNP010000030.1"/>
</dbReference>
<dbReference type="InterPro" id="IPR004089">
    <property type="entry name" value="MCPsignal_dom"/>
</dbReference>
<gene>
    <name evidence="9" type="ORF">G9H71_16810</name>
</gene>
<dbReference type="InterPro" id="IPR004090">
    <property type="entry name" value="Chemotax_Me-accpt_rcpt"/>
</dbReference>
<keyword evidence="6" id="KW-0472">Membrane</keyword>
<dbReference type="InterPro" id="IPR024478">
    <property type="entry name" value="HlyB_4HB_MCP"/>
</dbReference>
<evidence type="ECO:0000256" key="5">
    <source>
        <dbReference type="PROSITE-ProRule" id="PRU00284"/>
    </source>
</evidence>
<comment type="similarity">
    <text evidence="4">Belongs to the methyl-accepting chemotaxis (MCP) protein family.</text>
</comment>
<dbReference type="PROSITE" id="PS50885">
    <property type="entry name" value="HAMP"/>
    <property type="match status" value="1"/>
</dbReference>
<dbReference type="CDD" id="cd06225">
    <property type="entry name" value="HAMP"/>
    <property type="match status" value="1"/>
</dbReference>
<dbReference type="InterPro" id="IPR003660">
    <property type="entry name" value="HAMP_dom"/>
</dbReference>
<feature type="domain" description="HAMP" evidence="8">
    <location>
        <begin position="218"/>
        <end position="270"/>
    </location>
</feature>
<feature type="domain" description="Methyl-accepting transducer" evidence="7">
    <location>
        <begin position="275"/>
        <end position="504"/>
    </location>
</feature>
<dbReference type="Pfam" id="PF00672">
    <property type="entry name" value="HAMP"/>
    <property type="match status" value="1"/>
</dbReference>
<dbReference type="Pfam" id="PF12729">
    <property type="entry name" value="4HB_MCP_1"/>
    <property type="match status" value="1"/>
</dbReference>
<feature type="transmembrane region" description="Helical" evidence="6">
    <location>
        <begin position="198"/>
        <end position="217"/>
    </location>
</feature>
<proteinExistence type="inferred from homology"/>
<evidence type="ECO:0000313" key="10">
    <source>
        <dbReference type="Proteomes" id="UP000800981"/>
    </source>
</evidence>